<feature type="transmembrane region" description="Helical" evidence="1">
    <location>
        <begin position="144"/>
        <end position="162"/>
    </location>
</feature>
<dbReference type="EMBL" id="APAT01000021">
    <property type="protein sequence ID" value="EMP54849.1"/>
    <property type="molecule type" value="Genomic_DNA"/>
</dbReference>
<organism evidence="2 3">
    <name type="scientific">Marinobacter santoriniensis NKSG1</name>
    <dbReference type="NCBI Taxonomy" id="1288826"/>
    <lineage>
        <taxon>Bacteria</taxon>
        <taxon>Pseudomonadati</taxon>
        <taxon>Pseudomonadota</taxon>
        <taxon>Gammaproteobacteria</taxon>
        <taxon>Pseudomonadales</taxon>
        <taxon>Marinobacteraceae</taxon>
        <taxon>Marinobacter</taxon>
    </lineage>
</organism>
<dbReference type="STRING" id="1288826.MSNKSG1_13997"/>
<dbReference type="RefSeq" id="WP_008939926.1">
    <property type="nucleotide sequence ID" value="NZ_APAT01000021.1"/>
</dbReference>
<proteinExistence type="predicted"/>
<dbReference type="InterPro" id="IPR019629">
    <property type="entry name" value="Uncharacterised_HI1736/YgjV"/>
</dbReference>
<keyword evidence="1" id="KW-1133">Transmembrane helix</keyword>
<feature type="transmembrane region" description="Helical" evidence="1">
    <location>
        <begin position="99"/>
        <end position="115"/>
    </location>
</feature>
<keyword evidence="3" id="KW-1185">Reference proteome</keyword>
<dbReference type="PIRSF" id="PIRSF011443">
    <property type="entry name" value="YgjV"/>
    <property type="match status" value="1"/>
</dbReference>
<dbReference type="eggNOG" id="ENOG502ZBTK">
    <property type="taxonomic scope" value="Bacteria"/>
</dbReference>
<comment type="caution">
    <text evidence="2">The sequence shown here is derived from an EMBL/GenBank/DDBJ whole genome shotgun (WGS) entry which is preliminary data.</text>
</comment>
<dbReference type="PATRIC" id="fig|1288826.3.peg.2778"/>
<dbReference type="Pfam" id="PF10688">
    <property type="entry name" value="Imp-YgjV"/>
    <property type="match status" value="1"/>
</dbReference>
<dbReference type="OrthoDB" id="7858522at2"/>
<protein>
    <recommendedName>
        <fullName evidence="4">Inner membrane protein</fullName>
    </recommendedName>
</protein>
<keyword evidence="1" id="KW-0812">Transmembrane</keyword>
<feature type="transmembrane region" description="Helical" evidence="1">
    <location>
        <begin position="75"/>
        <end position="93"/>
    </location>
</feature>
<sequence length="199" mass="21797">MSTAEIFGQIFGVIALAFCIAGFANRNDDRLMVLLISANVAFALMFACFQSWTAAALTVLVIVRITLARQYQGSWTLMSLLLAVNLVVAWATWRSVTDIFPLTAAVFGTVGMFMLRGIPLRIVLGLAALSWMLNNIVIGSLGGTLAEGMVLVTNIITIVRLYRLEKKYPALSEVTDWSKVKRSRTPNLKQSNQGAEHGK</sequence>
<gene>
    <name evidence="2" type="ORF">MSNKSG1_13997</name>
</gene>
<reference evidence="2 3" key="1">
    <citation type="journal article" date="2013" name="Genome Announc.">
        <title>Genome Sequence of Hydrothermal Arsenic-Respiring Bacterium Marinobacter santoriniensis NKSG1T.</title>
        <authorList>
            <person name="Handley K.M."/>
            <person name="Upton M."/>
            <person name="Beatson S.A."/>
            <person name="Hery M."/>
            <person name="Lloyd J.R."/>
        </authorList>
    </citation>
    <scope>NUCLEOTIDE SEQUENCE [LARGE SCALE GENOMIC DNA]</scope>
    <source>
        <strain evidence="2 3">NKSG1</strain>
    </source>
</reference>
<evidence type="ECO:0000313" key="2">
    <source>
        <dbReference type="EMBL" id="EMP54849.1"/>
    </source>
</evidence>
<dbReference type="Proteomes" id="UP000011960">
    <property type="component" value="Unassembled WGS sequence"/>
</dbReference>
<feature type="transmembrane region" description="Helical" evidence="1">
    <location>
        <begin position="31"/>
        <end position="63"/>
    </location>
</feature>
<name>M7CNV9_9GAMM</name>
<evidence type="ECO:0000256" key="1">
    <source>
        <dbReference type="SAM" id="Phobius"/>
    </source>
</evidence>
<dbReference type="AlphaFoldDB" id="M7CNV9"/>
<keyword evidence="1" id="KW-0472">Membrane</keyword>
<dbReference type="InterPro" id="IPR026267">
    <property type="entry name" value="YgjV"/>
</dbReference>
<accession>M7CNV9</accession>
<evidence type="ECO:0008006" key="4">
    <source>
        <dbReference type="Google" id="ProtNLM"/>
    </source>
</evidence>
<evidence type="ECO:0000313" key="3">
    <source>
        <dbReference type="Proteomes" id="UP000011960"/>
    </source>
</evidence>
<feature type="transmembrane region" description="Helical" evidence="1">
    <location>
        <begin position="7"/>
        <end position="25"/>
    </location>
</feature>